<comment type="caution">
    <text evidence="2">The sequence shown here is derived from an EMBL/GenBank/DDBJ whole genome shotgun (WGS) entry which is preliminary data.</text>
</comment>
<name>A0A9P8NLS2_ASPFM</name>
<dbReference type="Proteomes" id="UP000813423">
    <property type="component" value="Unassembled WGS sequence"/>
</dbReference>
<gene>
    <name evidence="2" type="ORF">KXV57_004004</name>
</gene>
<evidence type="ECO:0000313" key="2">
    <source>
        <dbReference type="EMBL" id="KAH1907723.1"/>
    </source>
</evidence>
<proteinExistence type="predicted"/>
<evidence type="ECO:0000313" key="3">
    <source>
        <dbReference type="Proteomes" id="UP000813423"/>
    </source>
</evidence>
<dbReference type="Gene3D" id="3.40.50.150">
    <property type="entry name" value="Vaccinia Virus protein VP39"/>
    <property type="match status" value="1"/>
</dbReference>
<feature type="domain" description="Methyltransferase" evidence="1">
    <location>
        <begin position="55"/>
        <end position="174"/>
    </location>
</feature>
<protein>
    <recommendedName>
        <fullName evidence="1">Methyltransferase domain-containing protein</fullName>
    </recommendedName>
</protein>
<dbReference type="InterPro" id="IPR029063">
    <property type="entry name" value="SAM-dependent_MTases_sf"/>
</dbReference>
<organism evidence="2 3">
    <name type="scientific">Aspergillus fumigatus</name>
    <name type="common">Neosartorya fumigata</name>
    <dbReference type="NCBI Taxonomy" id="746128"/>
    <lineage>
        <taxon>Eukaryota</taxon>
        <taxon>Fungi</taxon>
        <taxon>Dikarya</taxon>
        <taxon>Ascomycota</taxon>
        <taxon>Pezizomycotina</taxon>
        <taxon>Eurotiomycetes</taxon>
        <taxon>Eurotiomycetidae</taxon>
        <taxon>Eurotiales</taxon>
        <taxon>Aspergillaceae</taxon>
        <taxon>Aspergillus</taxon>
        <taxon>Aspergillus subgen. Fumigati</taxon>
    </lineage>
</organism>
<dbReference type="InterPro" id="IPR025714">
    <property type="entry name" value="Methyltranfer_dom"/>
</dbReference>
<dbReference type="CDD" id="cd02440">
    <property type="entry name" value="AdoMet_MTases"/>
    <property type="match status" value="1"/>
</dbReference>
<dbReference type="PANTHER" id="PTHR43861:SF1">
    <property type="entry name" value="TRANS-ACONITATE 2-METHYLTRANSFERASE"/>
    <property type="match status" value="1"/>
</dbReference>
<sequence>MYRGGRIPVITKCLHPTPPPTTIASIYNERSTTYDAAIFHHRLAEEYIRAAAPQPGAQVLDLACGTGLVTFLAEAQVGPTGTVVGVDISEGMLEVARGKAQRTGSRVTFYQHDISNLSDLDLNPNPGGQDDGAGQFDLITCAAALVLLPDPLGAIRSWAELLRNGGKLVTDVAARDVHVPARIFEWIGPQLGLSLQWDQSWVKGEESLAGLLTEAGLEVEKVYVSPVFQVKEYRVEQAGELFEQAVSGPMFRNFGVGSVRDKAKRLFVERFVEEAGEEGVLVDEAKMYIGVAVKR</sequence>
<dbReference type="OMA" id="ANNDIRR"/>
<dbReference type="SUPFAM" id="SSF53335">
    <property type="entry name" value="S-adenosyl-L-methionine-dependent methyltransferases"/>
    <property type="match status" value="1"/>
</dbReference>
<dbReference type="Pfam" id="PF13847">
    <property type="entry name" value="Methyltransf_31"/>
    <property type="match status" value="1"/>
</dbReference>
<dbReference type="PANTHER" id="PTHR43861">
    <property type="entry name" value="TRANS-ACONITATE 2-METHYLTRANSFERASE-RELATED"/>
    <property type="match status" value="1"/>
</dbReference>
<evidence type="ECO:0000259" key="1">
    <source>
        <dbReference type="Pfam" id="PF13847"/>
    </source>
</evidence>
<dbReference type="EMBL" id="JAIBSC010000025">
    <property type="protein sequence ID" value="KAH1907723.1"/>
    <property type="molecule type" value="Genomic_DNA"/>
</dbReference>
<dbReference type="AlphaFoldDB" id="A0A9P8NLS2"/>
<reference evidence="2" key="1">
    <citation type="submission" date="2021-08" db="EMBL/GenBank/DDBJ databases">
        <title>Global Aspergillus fumigatus from environmental and clinical sources.</title>
        <authorList>
            <person name="Barber A."/>
            <person name="Sae-Ong T."/>
        </authorList>
    </citation>
    <scope>NUCLEOTIDE SEQUENCE</scope>
    <source>
        <strain evidence="2">NRZ-2016-071</strain>
    </source>
</reference>
<accession>A0A9P8NLS2</accession>